<dbReference type="EMBL" id="CAXAMN010001225">
    <property type="protein sequence ID" value="CAK8993341.1"/>
    <property type="molecule type" value="Genomic_DNA"/>
</dbReference>
<dbReference type="PROSITE" id="PS01159">
    <property type="entry name" value="WW_DOMAIN_1"/>
    <property type="match status" value="1"/>
</dbReference>
<dbReference type="PANTHER" id="PTHR21715:SF0">
    <property type="entry name" value="RH04127P"/>
    <property type="match status" value="1"/>
</dbReference>
<reference evidence="1 2" key="1">
    <citation type="submission" date="2024-02" db="EMBL/GenBank/DDBJ databases">
        <authorList>
            <person name="Chen Y."/>
            <person name="Shah S."/>
            <person name="Dougan E. K."/>
            <person name="Thang M."/>
            <person name="Chan C."/>
        </authorList>
    </citation>
    <scope>NUCLEOTIDE SEQUENCE [LARGE SCALE GENOMIC DNA]</scope>
</reference>
<evidence type="ECO:0000313" key="2">
    <source>
        <dbReference type="Proteomes" id="UP001642484"/>
    </source>
</evidence>
<proteinExistence type="predicted"/>
<dbReference type="PROSITE" id="PS50020">
    <property type="entry name" value="WW_DOMAIN_2"/>
    <property type="match status" value="1"/>
</dbReference>
<dbReference type="CDD" id="cd00201">
    <property type="entry name" value="WW"/>
    <property type="match status" value="1"/>
</dbReference>
<sequence length="147" mass="16839">MDVEHGVRVLAERPAEDFEPTEEEVKNYAEWLGLDPKEDADLMHLAREGLKAPLSEGWKPCTNAENEIFYFNFQTGATSWTHPADEEYRNKVQDLKNARNGKPNLQNIVHAPYSGVGHRPVLGQSLGICDFLRRILCCRRRARVHCH</sequence>
<organism evidence="1 2">
    <name type="scientific">Durusdinium trenchii</name>
    <dbReference type="NCBI Taxonomy" id="1381693"/>
    <lineage>
        <taxon>Eukaryota</taxon>
        <taxon>Sar</taxon>
        <taxon>Alveolata</taxon>
        <taxon>Dinophyceae</taxon>
        <taxon>Suessiales</taxon>
        <taxon>Symbiodiniaceae</taxon>
        <taxon>Durusdinium</taxon>
    </lineage>
</organism>
<dbReference type="Proteomes" id="UP001642484">
    <property type="component" value="Unassembled WGS sequence"/>
</dbReference>
<protein>
    <submittedName>
        <fullName evidence="1">Uncharacterized protein</fullName>
    </submittedName>
</protein>
<dbReference type="PANTHER" id="PTHR21715">
    <property type="entry name" value="RH04127P"/>
    <property type="match status" value="1"/>
</dbReference>
<keyword evidence="2" id="KW-1185">Reference proteome</keyword>
<dbReference type="Pfam" id="PF00397">
    <property type="entry name" value="WW"/>
    <property type="match status" value="1"/>
</dbReference>
<accession>A0ABP0HT09</accession>
<name>A0ABP0HT09_9DINO</name>
<dbReference type="Gene3D" id="3.30.1470.10">
    <property type="entry name" value="Photosystem I PsaD, reaction center subunit II"/>
    <property type="match status" value="1"/>
</dbReference>
<comment type="caution">
    <text evidence="1">The sequence shown here is derived from an EMBL/GenBank/DDBJ whole genome shotgun (WGS) entry which is preliminary data.</text>
</comment>
<dbReference type="InterPro" id="IPR053233">
    <property type="entry name" value="ABRA-related"/>
</dbReference>
<dbReference type="InterPro" id="IPR036020">
    <property type="entry name" value="WW_dom_sf"/>
</dbReference>
<dbReference type="InterPro" id="IPR001202">
    <property type="entry name" value="WW_dom"/>
</dbReference>
<evidence type="ECO:0000313" key="1">
    <source>
        <dbReference type="EMBL" id="CAK8993341.1"/>
    </source>
</evidence>
<dbReference type="SMART" id="SM00456">
    <property type="entry name" value="WW"/>
    <property type="match status" value="1"/>
</dbReference>
<dbReference type="SUPFAM" id="SSF51045">
    <property type="entry name" value="WW domain"/>
    <property type="match status" value="1"/>
</dbReference>
<gene>
    <name evidence="1" type="ORF">CCMP2556_LOCUS3204</name>
</gene>